<feature type="signal peptide" evidence="2">
    <location>
        <begin position="1"/>
        <end position="21"/>
    </location>
</feature>
<feature type="compositionally biased region" description="Low complexity" evidence="1">
    <location>
        <begin position="66"/>
        <end position="78"/>
    </location>
</feature>
<proteinExistence type="predicted"/>
<dbReference type="EMBL" id="CP022358">
    <property type="protein sequence ID" value="ASK69852.1"/>
    <property type="molecule type" value="Genomic_DNA"/>
</dbReference>
<accession>A0A220UPQ7</accession>
<evidence type="ECO:0000313" key="4">
    <source>
        <dbReference type="Proteomes" id="UP000198367"/>
    </source>
</evidence>
<feature type="region of interest" description="Disordered" evidence="1">
    <location>
        <begin position="57"/>
        <end position="78"/>
    </location>
</feature>
<evidence type="ECO:0000313" key="3">
    <source>
        <dbReference type="EMBL" id="ASK69852.1"/>
    </source>
</evidence>
<gene>
    <name evidence="3" type="ORF">CF168_13865</name>
</gene>
<keyword evidence="4" id="KW-1185">Reference proteome</keyword>
<evidence type="ECO:0008006" key="5">
    <source>
        <dbReference type="Google" id="ProtNLM"/>
    </source>
</evidence>
<organism evidence="3 4">
    <name type="scientific">Shewanella bicestrii</name>
    <dbReference type="NCBI Taxonomy" id="2018305"/>
    <lineage>
        <taxon>Bacteria</taxon>
        <taxon>Pseudomonadati</taxon>
        <taxon>Pseudomonadota</taxon>
        <taxon>Gammaproteobacteria</taxon>
        <taxon>Alteromonadales</taxon>
        <taxon>Shewanellaceae</taxon>
        <taxon>Shewanella</taxon>
    </lineage>
</organism>
<dbReference type="Proteomes" id="UP000198367">
    <property type="component" value="Chromosome"/>
</dbReference>
<keyword evidence="2" id="KW-0732">Signal</keyword>
<feature type="chain" id="PRO_5012962565" description="Exopolysaccharide production protein YjbE" evidence="2">
    <location>
        <begin position="22"/>
        <end position="78"/>
    </location>
</feature>
<dbReference type="AlphaFoldDB" id="A0A220UPQ7"/>
<dbReference type="KEGG" id="sbj:CF168_13865"/>
<name>A0A220UPQ7_9GAMM</name>
<dbReference type="RefSeq" id="WP_086904470.1">
    <property type="nucleotide sequence ID" value="NZ_CP022358.1"/>
</dbReference>
<protein>
    <recommendedName>
        <fullName evidence="5">Exopolysaccharide production protein YjbE</fullName>
    </recommendedName>
</protein>
<sequence length="78" mass="7135">MKKTSLALIAAISMLGSVAHAEETGKASGGSTAGATGSITAGAIAAGAVITGVVVASNGSDGNPITSTGTNTTTGTGN</sequence>
<reference evidence="3 4" key="1">
    <citation type="submission" date="2017-07" db="EMBL/GenBank/DDBJ databases">
        <title>Phenotypical and genomic characterization of a clinical isolate of Shewanella bicestrii sp. nov. producing an extended-spectrum beta-lactamase and a new oxacillinase variant.</title>
        <authorList>
            <person name="Jousset A.B."/>
            <person name="Bonnin R.A."/>
            <person name="Girlich D."/>
            <person name="Dabos L."/>
            <person name="Potron A."/>
            <person name="Dortet L."/>
            <person name="Glaser P."/>
            <person name="Naas T."/>
        </authorList>
    </citation>
    <scope>NUCLEOTIDE SEQUENCE [LARGE SCALE GENOMIC DNA]</scope>
    <source>
        <strain evidence="3 4">JAB-1</strain>
    </source>
</reference>
<evidence type="ECO:0000256" key="2">
    <source>
        <dbReference type="SAM" id="SignalP"/>
    </source>
</evidence>
<evidence type="ECO:0000256" key="1">
    <source>
        <dbReference type="SAM" id="MobiDB-lite"/>
    </source>
</evidence>